<evidence type="ECO:0008006" key="4">
    <source>
        <dbReference type="Google" id="ProtNLM"/>
    </source>
</evidence>
<dbReference type="EMBL" id="JAAMPC010000013">
    <property type="protein sequence ID" value="KAG2270389.1"/>
    <property type="molecule type" value="Genomic_DNA"/>
</dbReference>
<evidence type="ECO:0000313" key="2">
    <source>
        <dbReference type="EMBL" id="KAG2270389.1"/>
    </source>
</evidence>
<organism evidence="2 3">
    <name type="scientific">Brassica carinata</name>
    <name type="common">Ethiopian mustard</name>
    <name type="synonym">Abyssinian cabbage</name>
    <dbReference type="NCBI Taxonomy" id="52824"/>
    <lineage>
        <taxon>Eukaryota</taxon>
        <taxon>Viridiplantae</taxon>
        <taxon>Streptophyta</taxon>
        <taxon>Embryophyta</taxon>
        <taxon>Tracheophyta</taxon>
        <taxon>Spermatophyta</taxon>
        <taxon>Magnoliopsida</taxon>
        <taxon>eudicotyledons</taxon>
        <taxon>Gunneridae</taxon>
        <taxon>Pentapetalae</taxon>
        <taxon>rosids</taxon>
        <taxon>malvids</taxon>
        <taxon>Brassicales</taxon>
        <taxon>Brassicaceae</taxon>
        <taxon>Brassiceae</taxon>
        <taxon>Brassica</taxon>
    </lineage>
</organism>
<dbReference type="AlphaFoldDB" id="A0A8X7U9I0"/>
<proteinExistence type="predicted"/>
<feature type="chain" id="PRO_5036500234" description="Zinc knuckle CX2CX4HX4C domain-containing protein" evidence="1">
    <location>
        <begin position="18"/>
        <end position="208"/>
    </location>
</feature>
<protein>
    <recommendedName>
        <fullName evidence="4">Zinc knuckle CX2CX4HX4C domain-containing protein</fullName>
    </recommendedName>
</protein>
<sequence length="208" mass="23785">MTCPSLTIIGTWLLKDGLLILLKTFFSRWSFGFGSAPTVSHTKDYIRAKITFNVENLAKASRKLRVSKDASVTIEYEFEKIHKRCFHCMSLTHEKIRCPLLRRGALQSKPAIQAPRTVPVALASCEVYDGPPSFPVLFPELSKEDRKMAMLYISHADENERKPRIQRVQQGIEDSRAESSIRLTRITKELDKGKAHVFSYQIIQLITF</sequence>
<accession>A0A8X7U9I0</accession>
<keyword evidence="3" id="KW-1185">Reference proteome</keyword>
<evidence type="ECO:0000313" key="3">
    <source>
        <dbReference type="Proteomes" id="UP000886595"/>
    </source>
</evidence>
<feature type="signal peptide" evidence="1">
    <location>
        <begin position="1"/>
        <end position="17"/>
    </location>
</feature>
<reference evidence="2 3" key="1">
    <citation type="submission" date="2020-02" db="EMBL/GenBank/DDBJ databases">
        <authorList>
            <person name="Ma Q."/>
            <person name="Huang Y."/>
            <person name="Song X."/>
            <person name="Pei D."/>
        </authorList>
    </citation>
    <scope>NUCLEOTIDE SEQUENCE [LARGE SCALE GENOMIC DNA]</scope>
    <source>
        <strain evidence="2">Sxm20200214</strain>
        <tissue evidence="2">Leaf</tissue>
    </source>
</reference>
<gene>
    <name evidence="2" type="ORF">Bca52824_064944</name>
</gene>
<dbReference type="Proteomes" id="UP000886595">
    <property type="component" value="Unassembled WGS sequence"/>
</dbReference>
<evidence type="ECO:0000256" key="1">
    <source>
        <dbReference type="SAM" id="SignalP"/>
    </source>
</evidence>
<name>A0A8X7U9I0_BRACI</name>
<comment type="caution">
    <text evidence="2">The sequence shown here is derived from an EMBL/GenBank/DDBJ whole genome shotgun (WGS) entry which is preliminary data.</text>
</comment>
<dbReference type="OrthoDB" id="1097842at2759"/>
<keyword evidence="1" id="KW-0732">Signal</keyword>